<feature type="compositionally biased region" description="Pro residues" evidence="1">
    <location>
        <begin position="199"/>
        <end position="219"/>
    </location>
</feature>
<protein>
    <recommendedName>
        <fullName evidence="5">DUF308 domain-containing protein</fullName>
    </recommendedName>
</protein>
<evidence type="ECO:0000256" key="2">
    <source>
        <dbReference type="SAM" id="Phobius"/>
    </source>
</evidence>
<accession>A0ABS5G5B0</accession>
<feature type="transmembrane region" description="Helical" evidence="2">
    <location>
        <begin position="37"/>
        <end position="59"/>
    </location>
</feature>
<gene>
    <name evidence="3" type="ORF">JQ619_11405</name>
</gene>
<sequence length="321" mass="33875">MMSAMLAAGALAVLAGLGAIAWGIPVKEFSVGNTLILSGTLGVCSGLLMLGLAAVLAELKVISQRLRTRGPADAEIRPLQLPGVNKPDLDAPAMPPAEDAWREGVTPRARPRMPDLSAPLSSAPIPASPMSAGPLSSLSAPPPLASPLRPSEPERTLGGPETEASERPKRNLLFASSSRRDRERADKRGSEPFASDFRQPPPTEPPAEPLEAPAPPEPAPGFDDGWQRSERPRAAEAPRPPFPRRFARAAPAFVEPEPEPAPEPEIAPAEAPAAISIIKSGVVDGMAYSLYSDGSIEAQMPEGMMRFASIDELRTHLEGRG</sequence>
<keyword evidence="2" id="KW-1133">Transmembrane helix</keyword>
<reference evidence="4" key="1">
    <citation type="journal article" date="2021" name="ISME J.">
        <title>Evolutionary origin and ecological implication of a unique nif island in free-living Bradyrhizobium lineages.</title>
        <authorList>
            <person name="Tao J."/>
        </authorList>
    </citation>
    <scope>NUCLEOTIDE SEQUENCE [LARGE SCALE GENOMIC DNA]</scope>
    <source>
        <strain evidence="4">SZCCT0094</strain>
    </source>
</reference>
<feature type="compositionally biased region" description="Low complexity" evidence="1">
    <location>
        <begin position="117"/>
        <end position="139"/>
    </location>
</feature>
<organism evidence="3 4">
    <name type="scientific">Bradyrhizobium denitrificans</name>
    <dbReference type="NCBI Taxonomy" id="2734912"/>
    <lineage>
        <taxon>Bacteria</taxon>
        <taxon>Pseudomonadati</taxon>
        <taxon>Pseudomonadota</taxon>
        <taxon>Alphaproteobacteria</taxon>
        <taxon>Hyphomicrobiales</taxon>
        <taxon>Nitrobacteraceae</taxon>
        <taxon>Bradyrhizobium</taxon>
    </lineage>
</organism>
<proteinExistence type="predicted"/>
<comment type="caution">
    <text evidence="3">The sequence shown here is derived from an EMBL/GenBank/DDBJ whole genome shotgun (WGS) entry which is preliminary data.</text>
</comment>
<dbReference type="EMBL" id="JAFCLK010000009">
    <property type="protein sequence ID" value="MBR1136375.1"/>
    <property type="molecule type" value="Genomic_DNA"/>
</dbReference>
<feature type="compositionally biased region" description="Basic and acidic residues" evidence="1">
    <location>
        <begin position="225"/>
        <end position="236"/>
    </location>
</feature>
<keyword evidence="2" id="KW-0472">Membrane</keyword>
<dbReference type="Proteomes" id="UP001314635">
    <property type="component" value="Unassembled WGS sequence"/>
</dbReference>
<evidence type="ECO:0000256" key="1">
    <source>
        <dbReference type="SAM" id="MobiDB-lite"/>
    </source>
</evidence>
<name>A0ABS5G5B0_9BRAD</name>
<feature type="compositionally biased region" description="Basic and acidic residues" evidence="1">
    <location>
        <begin position="178"/>
        <end position="190"/>
    </location>
</feature>
<keyword evidence="2" id="KW-0812">Transmembrane</keyword>
<keyword evidence="4" id="KW-1185">Reference proteome</keyword>
<evidence type="ECO:0008006" key="5">
    <source>
        <dbReference type="Google" id="ProtNLM"/>
    </source>
</evidence>
<evidence type="ECO:0000313" key="4">
    <source>
        <dbReference type="Proteomes" id="UP001314635"/>
    </source>
</evidence>
<dbReference type="RefSeq" id="WP_172236602.1">
    <property type="nucleotide sequence ID" value="NZ_JABFDP010000010.1"/>
</dbReference>
<feature type="region of interest" description="Disordered" evidence="1">
    <location>
        <begin position="77"/>
        <end position="250"/>
    </location>
</feature>
<evidence type="ECO:0000313" key="3">
    <source>
        <dbReference type="EMBL" id="MBR1136375.1"/>
    </source>
</evidence>